<dbReference type="GO" id="GO:0004312">
    <property type="term" value="F:fatty acid synthase activity"/>
    <property type="evidence" value="ECO:0007669"/>
    <property type="project" value="TreeGrafter"/>
</dbReference>
<comment type="caution">
    <text evidence="2">The sequence shown here is derived from an EMBL/GenBank/DDBJ whole genome shotgun (WGS) entry which is preliminary data.</text>
</comment>
<dbReference type="Pfam" id="PF22621">
    <property type="entry name" value="CurL-like_PKS_C"/>
    <property type="match status" value="1"/>
</dbReference>
<dbReference type="STRING" id="331657.A0A4U0WFB4"/>
<reference evidence="2 3" key="1">
    <citation type="submission" date="2017-03" db="EMBL/GenBank/DDBJ databases">
        <title>Genomes of endolithic fungi from Antarctica.</title>
        <authorList>
            <person name="Coleine C."/>
            <person name="Masonjones S."/>
            <person name="Stajich J.E."/>
        </authorList>
    </citation>
    <scope>NUCLEOTIDE SEQUENCE [LARGE SCALE GENOMIC DNA]</scope>
    <source>
        <strain evidence="2 3">CCFEE 5187</strain>
    </source>
</reference>
<keyword evidence="3" id="KW-1185">Reference proteome</keyword>
<organism evidence="2 3">
    <name type="scientific">Cryomyces minteri</name>
    <dbReference type="NCBI Taxonomy" id="331657"/>
    <lineage>
        <taxon>Eukaryota</taxon>
        <taxon>Fungi</taxon>
        <taxon>Dikarya</taxon>
        <taxon>Ascomycota</taxon>
        <taxon>Pezizomycotina</taxon>
        <taxon>Dothideomycetes</taxon>
        <taxon>Dothideomycetes incertae sedis</taxon>
        <taxon>Cryomyces</taxon>
    </lineage>
</organism>
<dbReference type="InterPro" id="IPR050091">
    <property type="entry name" value="PKS_NRPS_Biosynth_Enz"/>
</dbReference>
<dbReference type="SUPFAM" id="SSF52151">
    <property type="entry name" value="FabD/lysophospholipase-like"/>
    <property type="match status" value="1"/>
</dbReference>
<dbReference type="SUPFAM" id="SSF53901">
    <property type="entry name" value="Thiolase-like"/>
    <property type="match status" value="1"/>
</dbReference>
<dbReference type="PANTHER" id="PTHR43775">
    <property type="entry name" value="FATTY ACID SYNTHASE"/>
    <property type="match status" value="1"/>
</dbReference>
<dbReference type="Gene3D" id="3.40.47.10">
    <property type="match status" value="2"/>
</dbReference>
<dbReference type="InterPro" id="IPR016035">
    <property type="entry name" value="Acyl_Trfase/lysoPLipase"/>
</dbReference>
<dbReference type="Proteomes" id="UP000308768">
    <property type="component" value="Unassembled WGS sequence"/>
</dbReference>
<proteinExistence type="predicted"/>
<sequence length="573" mass="62989">MERRSVVDLEDGPTVIVHKGWCRMKNSNPVKSPEERQLSIGGQGTHDEVRRVPKLNFEFVNDTNPSCSRNPAVRKLVRAHVMRHVTIGKKRQQRLKARDEAEAISRVSNSQDEEPNFGQALAELRASHEAGSVLQARFNSFPMDMQPHSRKLLARYLAIVPNSTKAFGARHEPHPFRAEWFRFAMTDKMLSHAFLYASAVCLGLIDGSTDSNEAMKEMDQTLRLVNQRLNESTGLDRGHFLSRTGNCKTFDESADGYCRGEAVQALIDNVLAEAGVDATSISYVEMHGTGTQARDVAETASVLESLAAVSKRKPQHSLHIGAAKSNVGHGEAAAGVTSLAKVMLMLKHPQIPPHCGIKTKINSKIPDLKARETYIAQSAVSWPRPSNGVRRVLLNNFSAAGGNTALVLEDPPEIEYASNDDARMHHVVAVSAKTVTSLGQNLKNMIAWINSQAAVSLTLPRLSYTSTARRIHYPHRVAVTGTDLKQISASLQASLELGDGANSHKGISRCVFSFTGQGSHYASMGADLYSRFSSFRSDIQRHDQLCLSFGFPPICRMFEDASAYDEATNPDMM</sequence>
<protein>
    <recommendedName>
        <fullName evidence="1">Ketosynthase family 3 (KS3) domain-containing protein</fullName>
    </recommendedName>
</protein>
<gene>
    <name evidence="2" type="ORF">B0A49_11268</name>
</gene>
<dbReference type="Gene3D" id="3.40.366.10">
    <property type="entry name" value="Malonyl-Coenzyme A Acyl Carrier Protein, domain 2"/>
    <property type="match status" value="1"/>
</dbReference>
<dbReference type="PANTHER" id="PTHR43775:SF40">
    <property type="entry name" value="NORSOLORINIC ACID SYNTHASE STCA"/>
    <property type="match status" value="1"/>
</dbReference>
<dbReference type="InterPro" id="IPR020841">
    <property type="entry name" value="PKS_Beta-ketoAc_synthase_dom"/>
</dbReference>
<evidence type="ECO:0000313" key="2">
    <source>
        <dbReference type="EMBL" id="TKA61381.1"/>
    </source>
</evidence>
<dbReference type="GO" id="GO:0006633">
    <property type="term" value="P:fatty acid biosynthetic process"/>
    <property type="evidence" value="ECO:0007669"/>
    <property type="project" value="TreeGrafter"/>
</dbReference>
<dbReference type="PROSITE" id="PS52004">
    <property type="entry name" value="KS3_2"/>
    <property type="match status" value="1"/>
</dbReference>
<dbReference type="CDD" id="cd00833">
    <property type="entry name" value="PKS"/>
    <property type="match status" value="1"/>
</dbReference>
<dbReference type="GO" id="GO:0044550">
    <property type="term" value="P:secondary metabolite biosynthetic process"/>
    <property type="evidence" value="ECO:0007669"/>
    <property type="project" value="TreeGrafter"/>
</dbReference>
<evidence type="ECO:0000259" key="1">
    <source>
        <dbReference type="PROSITE" id="PS52004"/>
    </source>
</evidence>
<evidence type="ECO:0000313" key="3">
    <source>
        <dbReference type="Proteomes" id="UP000308768"/>
    </source>
</evidence>
<dbReference type="OrthoDB" id="329835at2759"/>
<name>A0A4U0WFB4_9PEZI</name>
<dbReference type="SMART" id="SM00825">
    <property type="entry name" value="PKS_KS"/>
    <property type="match status" value="1"/>
</dbReference>
<accession>A0A4U0WFB4</accession>
<dbReference type="InterPro" id="IPR016039">
    <property type="entry name" value="Thiolase-like"/>
</dbReference>
<dbReference type="InterPro" id="IPR001227">
    <property type="entry name" value="Ac_transferase_dom_sf"/>
</dbReference>
<feature type="domain" description="Ketosynthase family 3 (KS3)" evidence="1">
    <location>
        <begin position="1"/>
        <end position="410"/>
    </location>
</feature>
<dbReference type="AlphaFoldDB" id="A0A4U0WFB4"/>
<dbReference type="Pfam" id="PF02801">
    <property type="entry name" value="Ketoacyl-synt_C"/>
    <property type="match status" value="1"/>
</dbReference>
<dbReference type="EMBL" id="NAJN01001751">
    <property type="protein sequence ID" value="TKA61381.1"/>
    <property type="molecule type" value="Genomic_DNA"/>
</dbReference>
<dbReference type="InterPro" id="IPR014031">
    <property type="entry name" value="Ketoacyl_synth_C"/>
</dbReference>